<dbReference type="EMBL" id="KN840301">
    <property type="protein sequence ID" value="KIJ57525.1"/>
    <property type="molecule type" value="Genomic_DNA"/>
</dbReference>
<dbReference type="HOGENOM" id="CLU_2922893_0_0_1"/>
<evidence type="ECO:0000256" key="1">
    <source>
        <dbReference type="SAM" id="MobiDB-lite"/>
    </source>
</evidence>
<sequence>MEAGLREGLSKCTDWEDPHSKKVPGRRDRTPKNTLLQGRLQLSRLPSDALPMIDQELISAS</sequence>
<feature type="compositionally biased region" description="Basic and acidic residues" evidence="1">
    <location>
        <begin position="1"/>
        <end position="31"/>
    </location>
</feature>
<evidence type="ECO:0000313" key="3">
    <source>
        <dbReference type="Proteomes" id="UP000053820"/>
    </source>
</evidence>
<organism evidence="2 3">
    <name type="scientific">Hydnomerulius pinastri MD-312</name>
    <dbReference type="NCBI Taxonomy" id="994086"/>
    <lineage>
        <taxon>Eukaryota</taxon>
        <taxon>Fungi</taxon>
        <taxon>Dikarya</taxon>
        <taxon>Basidiomycota</taxon>
        <taxon>Agaricomycotina</taxon>
        <taxon>Agaricomycetes</taxon>
        <taxon>Agaricomycetidae</taxon>
        <taxon>Boletales</taxon>
        <taxon>Boletales incertae sedis</taxon>
        <taxon>Leucogyrophana</taxon>
    </lineage>
</organism>
<dbReference type="Proteomes" id="UP000053820">
    <property type="component" value="Unassembled WGS sequence"/>
</dbReference>
<reference evidence="2 3" key="1">
    <citation type="submission" date="2014-04" db="EMBL/GenBank/DDBJ databases">
        <title>Evolutionary Origins and Diversification of the Mycorrhizal Mutualists.</title>
        <authorList>
            <consortium name="DOE Joint Genome Institute"/>
            <consortium name="Mycorrhizal Genomics Consortium"/>
            <person name="Kohler A."/>
            <person name="Kuo A."/>
            <person name="Nagy L.G."/>
            <person name="Floudas D."/>
            <person name="Copeland A."/>
            <person name="Barry K.W."/>
            <person name="Cichocki N."/>
            <person name="Veneault-Fourrey C."/>
            <person name="LaButti K."/>
            <person name="Lindquist E.A."/>
            <person name="Lipzen A."/>
            <person name="Lundell T."/>
            <person name="Morin E."/>
            <person name="Murat C."/>
            <person name="Riley R."/>
            <person name="Ohm R."/>
            <person name="Sun H."/>
            <person name="Tunlid A."/>
            <person name="Henrissat B."/>
            <person name="Grigoriev I.V."/>
            <person name="Hibbett D.S."/>
            <person name="Martin F."/>
        </authorList>
    </citation>
    <scope>NUCLEOTIDE SEQUENCE [LARGE SCALE GENOMIC DNA]</scope>
    <source>
        <strain evidence="2 3">MD-312</strain>
    </source>
</reference>
<name>A0A0C2PWP1_9AGAM</name>
<accession>A0A0C2PWP1</accession>
<feature type="region of interest" description="Disordered" evidence="1">
    <location>
        <begin position="1"/>
        <end position="39"/>
    </location>
</feature>
<proteinExistence type="predicted"/>
<protein>
    <submittedName>
        <fullName evidence="2">Uncharacterized protein</fullName>
    </submittedName>
</protein>
<evidence type="ECO:0000313" key="2">
    <source>
        <dbReference type="EMBL" id="KIJ57525.1"/>
    </source>
</evidence>
<keyword evidence="3" id="KW-1185">Reference proteome</keyword>
<gene>
    <name evidence="2" type="ORF">HYDPIDRAFT_35020</name>
</gene>
<dbReference type="AlphaFoldDB" id="A0A0C2PWP1"/>